<keyword evidence="2" id="KW-0547">Nucleotide-binding</keyword>
<dbReference type="SMART" id="SM00382">
    <property type="entry name" value="AAA"/>
    <property type="match status" value="1"/>
</dbReference>
<dbReference type="Pfam" id="PF00005">
    <property type="entry name" value="ABC_tran"/>
    <property type="match status" value="1"/>
</dbReference>
<dbReference type="InterPro" id="IPR003593">
    <property type="entry name" value="AAA+_ATPase"/>
</dbReference>
<dbReference type="GO" id="GO:0022857">
    <property type="term" value="F:transmembrane transporter activity"/>
    <property type="evidence" value="ECO:0007669"/>
    <property type="project" value="TreeGrafter"/>
</dbReference>
<dbReference type="PANTHER" id="PTHR24220">
    <property type="entry name" value="IMPORT ATP-BINDING PROTEIN"/>
    <property type="match status" value="1"/>
</dbReference>
<dbReference type="InterPro" id="IPR017871">
    <property type="entry name" value="ABC_transporter-like_CS"/>
</dbReference>
<dbReference type="GO" id="GO:0005886">
    <property type="term" value="C:plasma membrane"/>
    <property type="evidence" value="ECO:0007669"/>
    <property type="project" value="TreeGrafter"/>
</dbReference>
<accession>A0A1Y4MKL3</accession>
<dbReference type="PROSITE" id="PS50893">
    <property type="entry name" value="ABC_TRANSPORTER_2"/>
    <property type="match status" value="1"/>
</dbReference>
<dbReference type="InterPro" id="IPR027417">
    <property type="entry name" value="P-loop_NTPase"/>
</dbReference>
<reference evidence="6" key="1">
    <citation type="submission" date="2017-04" db="EMBL/GenBank/DDBJ databases">
        <title>Function of individual gut microbiota members based on whole genome sequencing of pure cultures obtained from chicken caecum.</title>
        <authorList>
            <person name="Medvecky M."/>
            <person name="Cejkova D."/>
            <person name="Polansky O."/>
            <person name="Karasova D."/>
            <person name="Kubasova T."/>
            <person name="Cizek A."/>
            <person name="Rychlik I."/>
        </authorList>
    </citation>
    <scope>NUCLEOTIDE SEQUENCE [LARGE SCALE GENOMIC DNA]</scope>
    <source>
        <strain evidence="6">An175</strain>
    </source>
</reference>
<dbReference type="Proteomes" id="UP000196386">
    <property type="component" value="Unassembled WGS sequence"/>
</dbReference>
<sequence>MRGIFIMPLVQLTDLCKIYSAGDNEVRALGGVSLSIEAGEFVAITGQSGSGKSTLMNMLGCLDAPDAGSYLLDGKNVADIPETVLAGIRNRRIGFIFQSFNLIPSLTALENVELPLIYRRIPRRERLRLAQEALERVGIANRMRHYPAQLSGGQQQRAAIARAIAAKPPIILADEPTGNLDSAAGAQVMGILRTLHGEGHTIILITHDESIASSAGRLIRIIDGRVVSDSRQT</sequence>
<keyword evidence="3 5" id="KW-0067">ATP-binding</keyword>
<evidence type="ECO:0000256" key="2">
    <source>
        <dbReference type="ARBA" id="ARBA00022741"/>
    </source>
</evidence>
<dbReference type="FunFam" id="3.40.50.300:FF:000032">
    <property type="entry name" value="Export ABC transporter ATP-binding protein"/>
    <property type="match status" value="1"/>
</dbReference>
<dbReference type="CDD" id="cd03255">
    <property type="entry name" value="ABC_MJ0796_LolCDE_FtsE"/>
    <property type="match status" value="1"/>
</dbReference>
<name>A0A1Y4MKL3_9FIRM</name>
<evidence type="ECO:0000313" key="6">
    <source>
        <dbReference type="Proteomes" id="UP000196386"/>
    </source>
</evidence>
<feature type="domain" description="ABC transporter" evidence="4">
    <location>
        <begin position="10"/>
        <end position="233"/>
    </location>
</feature>
<comment type="caution">
    <text evidence="5">The sequence shown here is derived from an EMBL/GenBank/DDBJ whole genome shotgun (WGS) entry which is preliminary data.</text>
</comment>
<organism evidence="5 6">
    <name type="scientific">Anaerotruncus colihominis</name>
    <dbReference type="NCBI Taxonomy" id="169435"/>
    <lineage>
        <taxon>Bacteria</taxon>
        <taxon>Bacillati</taxon>
        <taxon>Bacillota</taxon>
        <taxon>Clostridia</taxon>
        <taxon>Eubacteriales</taxon>
        <taxon>Oscillospiraceae</taxon>
        <taxon>Anaerotruncus</taxon>
    </lineage>
</organism>
<dbReference type="AlphaFoldDB" id="A0A1Y4MKL3"/>
<dbReference type="InterPro" id="IPR015854">
    <property type="entry name" value="ABC_transpr_LolD-like"/>
</dbReference>
<evidence type="ECO:0000313" key="5">
    <source>
        <dbReference type="EMBL" id="OUP69273.1"/>
    </source>
</evidence>
<proteinExistence type="predicted"/>
<dbReference type="PANTHER" id="PTHR24220:SF86">
    <property type="entry name" value="ABC TRANSPORTER ABCH.1"/>
    <property type="match status" value="1"/>
</dbReference>
<dbReference type="PROSITE" id="PS00211">
    <property type="entry name" value="ABC_TRANSPORTER_1"/>
    <property type="match status" value="1"/>
</dbReference>
<evidence type="ECO:0000256" key="1">
    <source>
        <dbReference type="ARBA" id="ARBA00022448"/>
    </source>
</evidence>
<protein>
    <submittedName>
        <fullName evidence="5">Macrolide ABC transporter ATP-binding protein</fullName>
    </submittedName>
</protein>
<keyword evidence="1" id="KW-0813">Transport</keyword>
<evidence type="ECO:0000256" key="3">
    <source>
        <dbReference type="ARBA" id="ARBA00022840"/>
    </source>
</evidence>
<dbReference type="GO" id="GO:0016887">
    <property type="term" value="F:ATP hydrolysis activity"/>
    <property type="evidence" value="ECO:0007669"/>
    <property type="project" value="InterPro"/>
</dbReference>
<dbReference type="Gene3D" id="3.40.50.300">
    <property type="entry name" value="P-loop containing nucleotide triphosphate hydrolases"/>
    <property type="match status" value="1"/>
</dbReference>
<dbReference type="EMBL" id="NFKP01000010">
    <property type="protein sequence ID" value="OUP69273.1"/>
    <property type="molecule type" value="Genomic_DNA"/>
</dbReference>
<dbReference type="GO" id="GO:0005524">
    <property type="term" value="F:ATP binding"/>
    <property type="evidence" value="ECO:0007669"/>
    <property type="project" value="UniProtKB-KW"/>
</dbReference>
<dbReference type="InterPro" id="IPR003439">
    <property type="entry name" value="ABC_transporter-like_ATP-bd"/>
</dbReference>
<dbReference type="InterPro" id="IPR017911">
    <property type="entry name" value="MacB-like_ATP-bd"/>
</dbReference>
<gene>
    <name evidence="5" type="ORF">B5F11_09275</name>
</gene>
<evidence type="ECO:0000259" key="4">
    <source>
        <dbReference type="PROSITE" id="PS50893"/>
    </source>
</evidence>
<dbReference type="GO" id="GO:0098796">
    <property type="term" value="C:membrane protein complex"/>
    <property type="evidence" value="ECO:0007669"/>
    <property type="project" value="UniProtKB-ARBA"/>
</dbReference>
<dbReference type="SUPFAM" id="SSF52540">
    <property type="entry name" value="P-loop containing nucleoside triphosphate hydrolases"/>
    <property type="match status" value="1"/>
</dbReference>